<dbReference type="PANTHER" id="PTHR30619">
    <property type="entry name" value="DNA INTERNALIZATION/COMPETENCE PROTEIN COMEC/REC2"/>
    <property type="match status" value="1"/>
</dbReference>
<keyword evidence="5 6" id="KW-0472">Membrane</keyword>
<protein>
    <submittedName>
        <fullName evidence="9">DUF4131 domain-containing protein</fullName>
    </submittedName>
</protein>
<feature type="transmembrane region" description="Helical" evidence="6">
    <location>
        <begin position="390"/>
        <end position="412"/>
    </location>
</feature>
<dbReference type="InterPro" id="IPR004477">
    <property type="entry name" value="ComEC_N"/>
</dbReference>
<evidence type="ECO:0000313" key="10">
    <source>
        <dbReference type="Proteomes" id="UP000679284"/>
    </source>
</evidence>
<dbReference type="EMBL" id="CP047289">
    <property type="protein sequence ID" value="QUS35722.1"/>
    <property type="molecule type" value="Genomic_DNA"/>
</dbReference>
<evidence type="ECO:0000256" key="2">
    <source>
        <dbReference type="ARBA" id="ARBA00022475"/>
    </source>
</evidence>
<evidence type="ECO:0000259" key="7">
    <source>
        <dbReference type="Pfam" id="PF03772"/>
    </source>
</evidence>
<dbReference type="RefSeq" id="WP_211784972.1">
    <property type="nucleotide sequence ID" value="NZ_CP047289.1"/>
</dbReference>
<dbReference type="AlphaFoldDB" id="A0A8J8MSM0"/>
<feature type="transmembrane region" description="Helical" evidence="6">
    <location>
        <begin position="40"/>
        <end position="57"/>
    </location>
</feature>
<feature type="domain" description="ComEC/Rec2-related protein" evidence="7">
    <location>
        <begin position="232"/>
        <end position="509"/>
    </location>
</feature>
<feature type="transmembrane region" description="Helical" evidence="6">
    <location>
        <begin position="255"/>
        <end position="278"/>
    </location>
</feature>
<feature type="transmembrane region" description="Helical" evidence="6">
    <location>
        <begin position="314"/>
        <end position="331"/>
    </location>
</feature>
<reference evidence="9" key="1">
    <citation type="submission" date="2020-01" db="EMBL/GenBank/DDBJ databases">
        <authorList>
            <person name="Yang Y."/>
            <person name="Kwon Y.M."/>
        </authorList>
    </citation>
    <scope>NUCLEOTIDE SEQUENCE</scope>
    <source>
        <strain evidence="9">PG104</strain>
    </source>
</reference>
<feature type="transmembrane region" description="Helical" evidence="6">
    <location>
        <begin position="12"/>
        <end position="34"/>
    </location>
</feature>
<dbReference type="NCBIfam" id="TIGR00360">
    <property type="entry name" value="ComEC_N-term"/>
    <property type="match status" value="1"/>
</dbReference>
<keyword evidence="4 6" id="KW-1133">Transmembrane helix</keyword>
<feature type="transmembrane region" description="Helical" evidence="6">
    <location>
        <begin position="290"/>
        <end position="308"/>
    </location>
</feature>
<evidence type="ECO:0000256" key="4">
    <source>
        <dbReference type="ARBA" id="ARBA00022989"/>
    </source>
</evidence>
<comment type="subcellular location">
    <subcellularLocation>
        <location evidence="1">Cell membrane</location>
        <topology evidence="1">Multi-pass membrane protein</topology>
    </subcellularLocation>
</comment>
<evidence type="ECO:0000256" key="3">
    <source>
        <dbReference type="ARBA" id="ARBA00022692"/>
    </source>
</evidence>
<dbReference type="Pfam" id="PF03772">
    <property type="entry name" value="Competence"/>
    <property type="match status" value="1"/>
</dbReference>
<dbReference type="Pfam" id="PF13567">
    <property type="entry name" value="DUF4131"/>
    <property type="match status" value="1"/>
</dbReference>
<feature type="transmembrane region" description="Helical" evidence="6">
    <location>
        <begin position="359"/>
        <end position="378"/>
    </location>
</feature>
<organism evidence="9 10">
    <name type="scientific">Falsirhodobacter algicola</name>
    <dbReference type="NCBI Taxonomy" id="2692330"/>
    <lineage>
        <taxon>Bacteria</taxon>
        <taxon>Pseudomonadati</taxon>
        <taxon>Pseudomonadota</taxon>
        <taxon>Alphaproteobacteria</taxon>
        <taxon>Rhodobacterales</taxon>
        <taxon>Paracoccaceae</taxon>
        <taxon>Falsirhodobacter</taxon>
    </lineage>
</organism>
<keyword evidence="2" id="KW-1003">Cell membrane</keyword>
<dbReference type="InterPro" id="IPR052159">
    <property type="entry name" value="Competence_DNA_uptake"/>
</dbReference>
<feature type="transmembrane region" description="Helical" evidence="6">
    <location>
        <begin position="512"/>
        <end position="528"/>
    </location>
</feature>
<proteinExistence type="predicted"/>
<accession>A0A8J8MSM0</accession>
<dbReference type="InterPro" id="IPR025405">
    <property type="entry name" value="DUF4131"/>
</dbReference>
<name>A0A8J8MSM0_9RHOB</name>
<evidence type="ECO:0000313" key="9">
    <source>
        <dbReference type="EMBL" id="QUS35722.1"/>
    </source>
</evidence>
<feature type="domain" description="DUF4131" evidence="8">
    <location>
        <begin position="42"/>
        <end position="192"/>
    </location>
</feature>
<feature type="transmembrane region" description="Helical" evidence="6">
    <location>
        <begin position="424"/>
        <end position="447"/>
    </location>
</feature>
<evidence type="ECO:0000256" key="6">
    <source>
        <dbReference type="SAM" id="Phobius"/>
    </source>
</evidence>
<sequence>MPFRPLEALEAARGHLFPMIPVLMAVGIAIWFALPAEPGAGVYAACAAGLAALGLLARQGRWQPVAIGAAAVLAGVLLIGLRAWMQEAPILGFRYYGAVEGRVIGIDRSATDRLRLTLDHVVLERTAPDRTPAQLRVSLHGDQPLRIEPGQTVILTAHLSPPMPPSEPGGFDFRRMAWFERLGAIGYARTPVLLLEPPPPTARPIDRLRAVLSGAVQAHVPGQAGAFASGAVTGDRSAITQDTVEALRDSNLSHLLAISGMNVAFLTGFTFALLRYGLALWPWLALRVDTRRVAAVVSMGVAGFYFALSGGNLATERAFIMAVIMLGAILAGRRAVSMRTIALAGIIMLALQPEALMNVGFQMSMAATIALVAGFAAVDRLTFRQRLPRWALPVYTAVLSSVIGGLATGPIAAAQFNRFAEFGLLANLLTVPAMGTLIMPGAVVATLLGPIGLPQPGMWMMELGARWILGVAHWIAAWKGASLGIVAPPAWVMPGMSLGAAWLIVWPGRARLAGVVAIAAGLLAWPLAERPAVLISDDGAAVGVMTPLGRAMSYPTGAGFAVGSWLERDGDLATQADAALREGFRDQDGIRIAEGPLPVAHLKGKGSAARVAEACALAPIVVLAGDSAEHPEGCLVLDHAALRDTGAVALSGRPGAIRMDRALGGARWWDGDQ</sequence>
<evidence type="ECO:0000256" key="1">
    <source>
        <dbReference type="ARBA" id="ARBA00004651"/>
    </source>
</evidence>
<dbReference type="Proteomes" id="UP000679284">
    <property type="component" value="Chromosome"/>
</dbReference>
<keyword evidence="3 6" id="KW-0812">Transmembrane</keyword>
<feature type="transmembrane region" description="Helical" evidence="6">
    <location>
        <begin position="64"/>
        <end position="85"/>
    </location>
</feature>
<dbReference type="KEGG" id="fap:GR316_05265"/>
<evidence type="ECO:0000259" key="8">
    <source>
        <dbReference type="Pfam" id="PF13567"/>
    </source>
</evidence>
<feature type="transmembrane region" description="Helical" evidence="6">
    <location>
        <begin position="483"/>
        <end position="505"/>
    </location>
</feature>
<keyword evidence="10" id="KW-1185">Reference proteome</keyword>
<dbReference type="PANTHER" id="PTHR30619:SF7">
    <property type="entry name" value="BETA-LACTAMASE DOMAIN PROTEIN"/>
    <property type="match status" value="1"/>
</dbReference>
<dbReference type="GO" id="GO:0005886">
    <property type="term" value="C:plasma membrane"/>
    <property type="evidence" value="ECO:0007669"/>
    <property type="project" value="UniProtKB-SubCell"/>
</dbReference>
<gene>
    <name evidence="9" type="ORF">GR316_05265</name>
</gene>
<evidence type="ECO:0000256" key="5">
    <source>
        <dbReference type="ARBA" id="ARBA00023136"/>
    </source>
</evidence>